<dbReference type="PANTHER" id="PTHR43363">
    <property type="entry name" value="HYPOXANTHINE PHOSPHORIBOSYLTRANSFERASE"/>
    <property type="match status" value="1"/>
</dbReference>
<keyword evidence="2" id="KW-0808">Transferase</keyword>
<accession>A0A1T4XL07</accession>
<dbReference type="GO" id="GO:0016757">
    <property type="term" value="F:glycosyltransferase activity"/>
    <property type="evidence" value="ECO:0007669"/>
    <property type="project" value="UniProtKB-KW"/>
</dbReference>
<dbReference type="Gene3D" id="3.40.50.2020">
    <property type="match status" value="1"/>
</dbReference>
<proteinExistence type="predicted"/>
<dbReference type="EMBL" id="FUYB01000019">
    <property type="protein sequence ID" value="SKA90227.1"/>
    <property type="molecule type" value="Genomic_DNA"/>
</dbReference>
<organism evidence="4 5">
    <name type="scientific">Thiothrix eikelboomii</name>
    <dbReference type="NCBI Taxonomy" id="92487"/>
    <lineage>
        <taxon>Bacteria</taxon>
        <taxon>Pseudomonadati</taxon>
        <taxon>Pseudomonadota</taxon>
        <taxon>Gammaproteobacteria</taxon>
        <taxon>Thiotrichales</taxon>
        <taxon>Thiotrichaceae</taxon>
        <taxon>Thiothrix</taxon>
    </lineage>
</organism>
<keyword evidence="1" id="KW-0328">Glycosyltransferase</keyword>
<gene>
    <name evidence="4" type="ORF">SAMN02745130_03119</name>
</gene>
<keyword evidence="5" id="KW-1185">Reference proteome</keyword>
<dbReference type="SUPFAM" id="SSF53271">
    <property type="entry name" value="PRTase-like"/>
    <property type="match status" value="1"/>
</dbReference>
<dbReference type="RefSeq" id="WP_078923557.1">
    <property type="nucleotide sequence ID" value="NZ_FUYB01000019.1"/>
</dbReference>
<dbReference type="Pfam" id="PF00156">
    <property type="entry name" value="Pribosyltran"/>
    <property type="match status" value="1"/>
</dbReference>
<feature type="domain" description="Phosphoribosyltransferase" evidence="3">
    <location>
        <begin position="3"/>
        <end position="149"/>
    </location>
</feature>
<evidence type="ECO:0000313" key="5">
    <source>
        <dbReference type="Proteomes" id="UP000190460"/>
    </source>
</evidence>
<evidence type="ECO:0000256" key="1">
    <source>
        <dbReference type="ARBA" id="ARBA00022676"/>
    </source>
</evidence>
<reference evidence="5" key="1">
    <citation type="submission" date="2017-02" db="EMBL/GenBank/DDBJ databases">
        <authorList>
            <person name="Varghese N."/>
            <person name="Submissions S."/>
        </authorList>
    </citation>
    <scope>NUCLEOTIDE SEQUENCE [LARGE SCALE GENOMIC DNA]</scope>
    <source>
        <strain evidence="5">ATCC 49788</strain>
    </source>
</reference>
<dbReference type="OrthoDB" id="199120at2"/>
<dbReference type="InterPro" id="IPR000836">
    <property type="entry name" value="PRTase_dom"/>
</dbReference>
<dbReference type="STRING" id="92487.SAMN02745130_03119"/>
<dbReference type="CDD" id="cd06223">
    <property type="entry name" value="PRTases_typeI"/>
    <property type="match status" value="1"/>
</dbReference>
<evidence type="ECO:0000256" key="2">
    <source>
        <dbReference type="ARBA" id="ARBA00022679"/>
    </source>
</evidence>
<name>A0A1T4XL07_9GAMM</name>
<dbReference type="Proteomes" id="UP000190460">
    <property type="component" value="Unassembled WGS sequence"/>
</dbReference>
<dbReference type="InterPro" id="IPR029057">
    <property type="entry name" value="PRTase-like"/>
</dbReference>
<evidence type="ECO:0000313" key="4">
    <source>
        <dbReference type="EMBL" id="SKA90227.1"/>
    </source>
</evidence>
<evidence type="ECO:0000259" key="3">
    <source>
        <dbReference type="Pfam" id="PF00156"/>
    </source>
</evidence>
<protein>
    <recommendedName>
        <fullName evidence="3">Phosphoribosyltransferase domain-containing protein</fullName>
    </recommendedName>
</protein>
<dbReference type="AlphaFoldDB" id="A0A1T4XL07"/>
<sequence length="192" mass="22279">MSTKRYLSAQGLLEDSFRLGHQILESGFEPTFIIAIWRGGVPIGIAVQEYLSFHGIHADNIAIRTASYSGIDQQARQVQVFGLNYLVKNVQYHDRLLIVDDVFDTGRSIEAIINELERKARLNTPEDIRVAVPYYKPKRRQIERKPDFYLYETADWLKYPHSLEGLSPLEIQEHRPEIYTILQDYLPKTSIE</sequence>
<dbReference type="PANTHER" id="PTHR43363:SF1">
    <property type="entry name" value="HYPOXANTHINE-GUANINE PHOSPHORIBOSYLTRANSFERASE"/>
    <property type="match status" value="1"/>
</dbReference>